<proteinExistence type="predicted"/>
<gene>
    <name evidence="2" type="ORF">GCM10010517_76440</name>
</gene>
<sequence length="292" mass="32477">MPEISVRQAPWRLQRHCAARGVRPQTNDHFYRIGFAIMNDTRDEQLFLDRLTDRLAALPGVRAVTLGGSRAQGTHRPDSDWDLAVYYRGGFDPADLRALGFPGEVSELGGWGGGVFNGGAWLTVEGRRVDVHYRDLNVVEHELAEAEQGRFHWEPLMFHLAGIPSYLVVAELALNRVLRGELPRPAFPEALRRTAPEHWRGRAHMTLMYAKANYVPRGRLAEVAGSLATAAMQTAHAVLAARGEWVTNEKTLLQRAGLRGIDGIMAGMVTDREGLERSVADAERLFASSHLR</sequence>
<dbReference type="InterPro" id="IPR043519">
    <property type="entry name" value="NT_sf"/>
</dbReference>
<dbReference type="EMBL" id="BAAAVI010000102">
    <property type="protein sequence ID" value="GAA2910007.1"/>
    <property type="molecule type" value="Genomic_DNA"/>
</dbReference>
<name>A0ABN3WDC0_9ACTN</name>
<feature type="domain" description="Polymerase nucleotidyl transferase" evidence="1">
    <location>
        <begin position="50"/>
        <end position="109"/>
    </location>
</feature>
<evidence type="ECO:0000313" key="2">
    <source>
        <dbReference type="EMBL" id="GAA2910007.1"/>
    </source>
</evidence>
<reference evidence="2 3" key="1">
    <citation type="journal article" date="2019" name="Int. J. Syst. Evol. Microbiol.">
        <title>The Global Catalogue of Microorganisms (GCM) 10K type strain sequencing project: providing services to taxonomists for standard genome sequencing and annotation.</title>
        <authorList>
            <consortium name="The Broad Institute Genomics Platform"/>
            <consortium name="The Broad Institute Genome Sequencing Center for Infectious Disease"/>
            <person name="Wu L."/>
            <person name="Ma J."/>
        </authorList>
    </citation>
    <scope>NUCLEOTIDE SEQUENCE [LARGE SCALE GENOMIC DNA]</scope>
    <source>
        <strain evidence="2 3">JCM 6242</strain>
    </source>
</reference>
<organism evidence="2 3">
    <name type="scientific">Streptosporangium fragile</name>
    <dbReference type="NCBI Taxonomy" id="46186"/>
    <lineage>
        <taxon>Bacteria</taxon>
        <taxon>Bacillati</taxon>
        <taxon>Actinomycetota</taxon>
        <taxon>Actinomycetes</taxon>
        <taxon>Streptosporangiales</taxon>
        <taxon>Streptosporangiaceae</taxon>
        <taxon>Streptosporangium</taxon>
    </lineage>
</organism>
<dbReference type="InterPro" id="IPR002934">
    <property type="entry name" value="Polymerase_NTP_transf_dom"/>
</dbReference>
<comment type="caution">
    <text evidence="2">The sequence shown here is derived from an EMBL/GenBank/DDBJ whole genome shotgun (WGS) entry which is preliminary data.</text>
</comment>
<dbReference type="Pfam" id="PF01909">
    <property type="entry name" value="NTP_transf_2"/>
    <property type="match status" value="1"/>
</dbReference>
<dbReference type="Proteomes" id="UP001500831">
    <property type="component" value="Unassembled WGS sequence"/>
</dbReference>
<evidence type="ECO:0000313" key="3">
    <source>
        <dbReference type="Proteomes" id="UP001500831"/>
    </source>
</evidence>
<evidence type="ECO:0000259" key="1">
    <source>
        <dbReference type="Pfam" id="PF01909"/>
    </source>
</evidence>
<dbReference type="Gene3D" id="3.30.460.10">
    <property type="entry name" value="Beta Polymerase, domain 2"/>
    <property type="match status" value="1"/>
</dbReference>
<protein>
    <submittedName>
        <fullName evidence="2">Nucleotidyltransferase domain-containing protein</fullName>
    </submittedName>
</protein>
<accession>A0ABN3WDC0</accession>
<keyword evidence="3" id="KW-1185">Reference proteome</keyword>
<dbReference type="SUPFAM" id="SSF81301">
    <property type="entry name" value="Nucleotidyltransferase"/>
    <property type="match status" value="1"/>
</dbReference>
<dbReference type="CDD" id="cd05403">
    <property type="entry name" value="NT_KNTase_like"/>
    <property type="match status" value="1"/>
</dbReference>